<dbReference type="InterPro" id="IPR050518">
    <property type="entry name" value="Rpo3/RPB3_RNA_Pol_subunit"/>
</dbReference>
<comment type="function">
    <text evidence="4">DNA-dependent RNA polymerase (RNAP) catalyzes the transcription of DNA into RNA using the four ribonucleoside triphosphates as substrates.</text>
</comment>
<dbReference type="SMART" id="SM00662">
    <property type="entry name" value="RPOLD"/>
    <property type="match status" value="1"/>
</dbReference>
<keyword evidence="4 6" id="KW-0808">Transferase</keyword>
<accession>A0A7C5Y5B6</accession>
<comment type="caution">
    <text evidence="4">Lacks conserved residue(s) required for the propagation of feature annotation.</text>
</comment>
<dbReference type="GO" id="GO:0000428">
    <property type="term" value="C:DNA-directed RNA polymerase complex"/>
    <property type="evidence" value="ECO:0007669"/>
    <property type="project" value="UniProtKB-KW"/>
</dbReference>
<gene>
    <name evidence="4" type="primary">rpo3</name>
    <name evidence="4" type="synonym">rpoD</name>
    <name evidence="6" type="ORF">ENM42_02075</name>
</gene>
<evidence type="ECO:0000256" key="1">
    <source>
        <dbReference type="ARBA" id="ARBA00022478"/>
    </source>
</evidence>
<dbReference type="HAMAP" id="MF_00320">
    <property type="entry name" value="RNApol_arch_Rpo3"/>
    <property type="match status" value="1"/>
</dbReference>
<dbReference type="AlphaFoldDB" id="A0A7C5Y5B6"/>
<dbReference type="Gene3D" id="2.170.120.12">
    <property type="entry name" value="DNA-directed RNA polymerase, insert domain"/>
    <property type="match status" value="1"/>
</dbReference>
<dbReference type="GO" id="GO:0005737">
    <property type="term" value="C:cytoplasm"/>
    <property type="evidence" value="ECO:0007669"/>
    <property type="project" value="UniProtKB-SubCell"/>
</dbReference>
<dbReference type="SUPFAM" id="SSF55257">
    <property type="entry name" value="RBP11-like subunits of RNA polymerase"/>
    <property type="match status" value="1"/>
</dbReference>
<keyword evidence="4" id="KW-0963">Cytoplasm</keyword>
<comment type="subunit">
    <text evidence="4">Part of the RNA polymerase complex.</text>
</comment>
<dbReference type="InterPro" id="IPR036643">
    <property type="entry name" value="RNApol_insert_sf"/>
</dbReference>
<evidence type="ECO:0000256" key="2">
    <source>
        <dbReference type="ARBA" id="ARBA00023163"/>
    </source>
</evidence>
<dbReference type="GO" id="GO:0003677">
    <property type="term" value="F:DNA binding"/>
    <property type="evidence" value="ECO:0007669"/>
    <property type="project" value="UniProtKB-UniRule"/>
</dbReference>
<evidence type="ECO:0000256" key="4">
    <source>
        <dbReference type="HAMAP-Rule" id="MF_00320"/>
    </source>
</evidence>
<comment type="catalytic activity">
    <reaction evidence="4">
        <text>RNA(n) + a ribonucleoside 5'-triphosphate = RNA(n+1) + diphosphate</text>
        <dbReference type="Rhea" id="RHEA:21248"/>
        <dbReference type="Rhea" id="RHEA-COMP:14527"/>
        <dbReference type="Rhea" id="RHEA-COMP:17342"/>
        <dbReference type="ChEBI" id="CHEBI:33019"/>
        <dbReference type="ChEBI" id="CHEBI:61557"/>
        <dbReference type="ChEBI" id="CHEBI:140395"/>
        <dbReference type="EC" id="2.7.7.6"/>
    </reaction>
</comment>
<dbReference type="EC" id="2.7.7.6" evidence="4"/>
<dbReference type="GO" id="GO:0003899">
    <property type="term" value="F:DNA-directed RNA polymerase activity"/>
    <property type="evidence" value="ECO:0007669"/>
    <property type="project" value="UniProtKB-UniRule"/>
</dbReference>
<reference evidence="6" key="1">
    <citation type="journal article" date="2020" name="mSystems">
        <title>Genome- and Community-Level Interaction Insights into Carbon Utilization and Element Cycling Functions of Hydrothermarchaeota in Hydrothermal Sediment.</title>
        <authorList>
            <person name="Zhou Z."/>
            <person name="Liu Y."/>
            <person name="Xu W."/>
            <person name="Pan J."/>
            <person name="Luo Z.H."/>
            <person name="Li M."/>
        </authorList>
    </citation>
    <scope>NUCLEOTIDE SEQUENCE [LARGE SCALE GENOMIC DNA]</scope>
    <source>
        <strain evidence="6">SpSt-1084</strain>
    </source>
</reference>
<dbReference type="GO" id="GO:0046983">
    <property type="term" value="F:protein dimerization activity"/>
    <property type="evidence" value="ECO:0007669"/>
    <property type="project" value="InterPro"/>
</dbReference>
<dbReference type="PANTHER" id="PTHR11800">
    <property type="entry name" value="DNA-DIRECTED RNA POLYMERASE"/>
    <property type="match status" value="1"/>
</dbReference>
<comment type="subcellular location">
    <subcellularLocation>
        <location evidence="4">Cytoplasm</location>
    </subcellularLocation>
</comment>
<keyword evidence="1 4" id="KW-0240">DNA-directed RNA polymerase</keyword>
<dbReference type="InterPro" id="IPR001514">
    <property type="entry name" value="DNA-dir_RNA_pol_30-40kDasu_CS"/>
</dbReference>
<dbReference type="InterPro" id="IPR011262">
    <property type="entry name" value="DNA-dir_RNA_pol_insert"/>
</dbReference>
<dbReference type="PANTHER" id="PTHR11800:SF2">
    <property type="entry name" value="DNA-DIRECTED RNA POLYMERASE II SUBUNIT RPB3"/>
    <property type="match status" value="1"/>
</dbReference>
<keyword evidence="4 6" id="KW-0548">Nucleotidyltransferase</keyword>
<dbReference type="NCBIfam" id="NF001988">
    <property type="entry name" value="PRK00783.1"/>
    <property type="match status" value="1"/>
</dbReference>
<dbReference type="InterPro" id="IPR036603">
    <property type="entry name" value="RBP11-like"/>
</dbReference>
<evidence type="ECO:0000313" key="6">
    <source>
        <dbReference type="EMBL" id="HHR40597.1"/>
    </source>
</evidence>
<comment type="caution">
    <text evidence="6">The sequence shown here is derived from an EMBL/GenBank/DDBJ whole genome shotgun (WGS) entry which is preliminary data.</text>
</comment>
<proteinExistence type="inferred from homology"/>
<dbReference type="Pfam" id="PF01000">
    <property type="entry name" value="RNA_pol_A_bac"/>
    <property type="match status" value="1"/>
</dbReference>
<evidence type="ECO:0000259" key="5">
    <source>
        <dbReference type="SMART" id="SM00662"/>
    </source>
</evidence>
<dbReference type="EMBL" id="DRXS01000114">
    <property type="protein sequence ID" value="HHR40597.1"/>
    <property type="molecule type" value="Genomic_DNA"/>
</dbReference>
<keyword evidence="2 4" id="KW-0804">Transcription</keyword>
<dbReference type="InterPro" id="IPR011263">
    <property type="entry name" value="DNA-dir_RNA_pol_RpoA/D/Rpb3"/>
</dbReference>
<dbReference type="SUPFAM" id="SSF56553">
    <property type="entry name" value="Insert subdomain of RNA polymerase alpha subunit"/>
    <property type="match status" value="1"/>
</dbReference>
<dbReference type="GO" id="GO:0006351">
    <property type="term" value="P:DNA-templated transcription"/>
    <property type="evidence" value="ECO:0007669"/>
    <property type="project" value="UniProtKB-UniRule"/>
</dbReference>
<protein>
    <recommendedName>
        <fullName evidence="4">DNA-directed RNA polymerase subunit Rpo3</fullName>
        <ecNumber evidence="4">2.7.7.6</ecNumber>
    </recommendedName>
    <alternativeName>
        <fullName evidence="4">DNA-directed RNA polymerase subunit D</fullName>
    </alternativeName>
</protein>
<dbReference type="Pfam" id="PF01193">
    <property type="entry name" value="RNA_pol_L"/>
    <property type="match status" value="1"/>
</dbReference>
<dbReference type="Gene3D" id="3.30.1360.10">
    <property type="entry name" value="RNA polymerase, RBP11-like subunit"/>
    <property type="match status" value="1"/>
</dbReference>
<sequence>MQRNGLKIVKEDADSITLDVTDLPQPYANALRRVIMREVPVMAVEEVLIIENSSVMTNEVLSHRISLIPFITDLDNYNVAEECACKSRLGCEKCVVRFVLRAEAITEPVTVYSRDIKPEKHGSIVVPFSGDIPIVALAPGQKVELELYVRLGRGKRHSKWQSGIATLYEEDNKRFLYVESFGFLPPRRMILEAAKTVKTRLLQIDSSLKELMKYEASN</sequence>
<organism evidence="6">
    <name type="scientific">Caldiarchaeum subterraneum</name>
    <dbReference type="NCBI Taxonomy" id="311458"/>
    <lineage>
        <taxon>Archaea</taxon>
        <taxon>Nitrososphaerota</taxon>
        <taxon>Candidatus Caldarchaeales</taxon>
        <taxon>Candidatus Caldarchaeaceae</taxon>
        <taxon>Candidatus Caldarchaeum</taxon>
    </lineage>
</organism>
<dbReference type="InterPro" id="IPR022842">
    <property type="entry name" value="RNAP_Rpo3/Rpb3/RPAC1"/>
</dbReference>
<dbReference type="PROSITE" id="PS00446">
    <property type="entry name" value="RNA_POL_D_30KD"/>
    <property type="match status" value="1"/>
</dbReference>
<evidence type="ECO:0000256" key="3">
    <source>
        <dbReference type="ARBA" id="ARBA00025804"/>
    </source>
</evidence>
<feature type="domain" description="DNA-directed RNA polymerase RpoA/D/Rpb3-type" evidence="5">
    <location>
        <begin position="15"/>
        <end position="207"/>
    </location>
</feature>
<comment type="similarity">
    <text evidence="3 4">Belongs to the archaeal Rpo3/eukaryotic RPB3 RNA polymerase subunit family.</text>
</comment>
<name>A0A7C5Y5B6_CALS0</name>